<dbReference type="InterPro" id="IPR031616">
    <property type="entry name" value="BsrE-like"/>
</dbReference>
<dbReference type="RefSeq" id="WP_242458291.1">
    <property type="nucleotide sequence ID" value="NZ_JAOZFC020000003.1"/>
</dbReference>
<comment type="caution">
    <text evidence="2">The sequence shown here is derived from an EMBL/GenBank/DDBJ whole genome shotgun (WGS) entry which is preliminary data.</text>
</comment>
<accession>A0ABT6D5E4</accession>
<gene>
    <name evidence="2" type="ORF">OIT47_010140</name>
</gene>
<dbReference type="Proteomes" id="UP001146336">
    <property type="component" value="Unassembled WGS sequence"/>
</dbReference>
<name>A0ABT6D5E4_9LACO</name>
<proteinExistence type="predicted"/>
<keyword evidence="3" id="KW-1185">Reference proteome</keyword>
<protein>
    <submittedName>
        <fullName evidence="2">Holin-like toxin</fullName>
    </submittedName>
</protein>
<evidence type="ECO:0000313" key="2">
    <source>
        <dbReference type="EMBL" id="MDF9300627.1"/>
    </source>
</evidence>
<dbReference type="EMBL" id="JAOZFC020000003">
    <property type="protein sequence ID" value="MDF9300627.1"/>
    <property type="molecule type" value="Genomic_DNA"/>
</dbReference>
<keyword evidence="1" id="KW-0812">Transmembrane</keyword>
<organism evidence="2 3">
    <name type="scientific">Weissella fermenti</name>
    <dbReference type="NCBI Taxonomy" id="2987699"/>
    <lineage>
        <taxon>Bacteria</taxon>
        <taxon>Bacillati</taxon>
        <taxon>Bacillota</taxon>
        <taxon>Bacilli</taxon>
        <taxon>Lactobacillales</taxon>
        <taxon>Lactobacillaceae</taxon>
        <taxon>Weissella</taxon>
    </lineage>
</organism>
<dbReference type="Pfam" id="PF16935">
    <property type="entry name" value="Hol_Tox"/>
    <property type="match status" value="1"/>
</dbReference>
<evidence type="ECO:0000313" key="3">
    <source>
        <dbReference type="Proteomes" id="UP001146336"/>
    </source>
</evidence>
<reference evidence="2" key="1">
    <citation type="submission" date="2023-03" db="EMBL/GenBank/DDBJ databases">
        <title>Comparative genomics of Weissella fermenti BK2, and weissella type species.</title>
        <authorList>
            <person name="Lee J.K."/>
            <person name="Baek J.H."/>
            <person name="Kim J.M."/>
            <person name="Choi D.G."/>
            <person name="Jeon C.O."/>
        </authorList>
    </citation>
    <scope>NUCLEOTIDE SEQUENCE</scope>
    <source>
        <strain evidence="2">BK2</strain>
    </source>
</reference>
<keyword evidence="1" id="KW-0472">Membrane</keyword>
<sequence length="30" mass="3314">MSVADALSLMVAFATFLVSLLSYIDKHNKK</sequence>
<keyword evidence="1" id="KW-1133">Transmembrane helix</keyword>
<evidence type="ECO:0000256" key="1">
    <source>
        <dbReference type="SAM" id="Phobius"/>
    </source>
</evidence>
<feature type="transmembrane region" description="Helical" evidence="1">
    <location>
        <begin position="6"/>
        <end position="24"/>
    </location>
</feature>